<dbReference type="InterPro" id="IPR035994">
    <property type="entry name" value="Nucleoside_phosphorylase_sf"/>
</dbReference>
<protein>
    <submittedName>
        <fullName evidence="2">Nucleoside phosphorylase domain containing protein</fullName>
    </submittedName>
</protein>
<dbReference type="Proteomes" id="UP001230268">
    <property type="component" value="Unassembled WGS sequence"/>
</dbReference>
<keyword evidence="3" id="KW-1185">Reference proteome</keyword>
<evidence type="ECO:0000259" key="1">
    <source>
        <dbReference type="Pfam" id="PF01048"/>
    </source>
</evidence>
<dbReference type="AlphaFoldDB" id="A0AAD8PG37"/>
<dbReference type="Gene3D" id="3.40.50.1580">
    <property type="entry name" value="Nucleoside phosphorylase domain"/>
    <property type="match status" value="1"/>
</dbReference>
<dbReference type="Pfam" id="PF01048">
    <property type="entry name" value="PNP_UDP_1"/>
    <property type="match status" value="1"/>
</dbReference>
<accession>A0AAD8PG37</accession>
<proteinExistence type="predicted"/>
<dbReference type="EMBL" id="JAVEPI010000001">
    <property type="protein sequence ID" value="KAK1444707.1"/>
    <property type="molecule type" value="Genomic_DNA"/>
</dbReference>
<feature type="domain" description="Nucleoside phosphorylase" evidence="1">
    <location>
        <begin position="25"/>
        <end position="248"/>
    </location>
</feature>
<comment type="caution">
    <text evidence="2">The sequence shown here is derived from an EMBL/GenBank/DDBJ whole genome shotgun (WGS) entry which is preliminary data.</text>
</comment>
<dbReference type="SUPFAM" id="SSF53167">
    <property type="entry name" value="Purine and uridine phosphorylases"/>
    <property type="match status" value="1"/>
</dbReference>
<dbReference type="PANTHER" id="PTHR43691:SF11">
    <property type="entry name" value="FI09636P-RELATED"/>
    <property type="match status" value="1"/>
</dbReference>
<name>A0AAD8PG37_BABGI</name>
<reference evidence="2" key="1">
    <citation type="submission" date="2023-08" db="EMBL/GenBank/DDBJ databases">
        <title>Draft sequence of the Babesia gibsoni genome.</title>
        <authorList>
            <person name="Yamagishi J.Y."/>
            <person name="Xuan X.X."/>
        </authorList>
    </citation>
    <scope>NUCLEOTIDE SEQUENCE</scope>
    <source>
        <strain evidence="2">Azabu</strain>
    </source>
</reference>
<dbReference type="GO" id="GO:0004850">
    <property type="term" value="F:uridine phosphorylase activity"/>
    <property type="evidence" value="ECO:0007669"/>
    <property type="project" value="TreeGrafter"/>
</dbReference>
<dbReference type="InterPro" id="IPR000845">
    <property type="entry name" value="Nucleoside_phosphorylase_d"/>
</dbReference>
<sequence>MTDKTTENPSKVLNRCAIPKGKGYKVAIICGDMKRFQLIRENASQYKEFGHYLCWTAAEFEVDGELILMVCHGVGSMSSATIIVELIELGVKCIIRSGTCGTFQPKLHGTGDICIPYAGVKGDTASQIEISAPFPSVADPDVVEALRVAGDEENLEFHFGIAYSTDLFYRTGIRMCDIRNNYIKCGVAIEDTENTTLFTLATIHNIRSGAICTIDGCPFEWNLGNYSPTSEKMNEGKKTMVRVAVKAAMRLSRMIKEEEAAAAAKP</sequence>
<evidence type="ECO:0000313" key="3">
    <source>
        <dbReference type="Proteomes" id="UP001230268"/>
    </source>
</evidence>
<evidence type="ECO:0000313" key="2">
    <source>
        <dbReference type="EMBL" id="KAK1444707.1"/>
    </source>
</evidence>
<organism evidence="2 3">
    <name type="scientific">Babesia gibsoni</name>
    <dbReference type="NCBI Taxonomy" id="33632"/>
    <lineage>
        <taxon>Eukaryota</taxon>
        <taxon>Sar</taxon>
        <taxon>Alveolata</taxon>
        <taxon>Apicomplexa</taxon>
        <taxon>Aconoidasida</taxon>
        <taxon>Piroplasmida</taxon>
        <taxon>Babesiidae</taxon>
        <taxon>Babesia</taxon>
    </lineage>
</organism>
<dbReference type="GO" id="GO:0006218">
    <property type="term" value="P:uridine catabolic process"/>
    <property type="evidence" value="ECO:0007669"/>
    <property type="project" value="TreeGrafter"/>
</dbReference>
<dbReference type="PANTHER" id="PTHR43691">
    <property type="entry name" value="URIDINE PHOSPHORYLASE"/>
    <property type="match status" value="1"/>
</dbReference>
<dbReference type="GO" id="GO:0005829">
    <property type="term" value="C:cytosol"/>
    <property type="evidence" value="ECO:0007669"/>
    <property type="project" value="TreeGrafter"/>
</dbReference>
<gene>
    <name evidence="2" type="ORF">BgAZ_106130</name>
</gene>